<feature type="non-terminal residue" evidence="1">
    <location>
        <position position="1"/>
    </location>
</feature>
<dbReference type="EMBL" id="NCSJ02000126">
    <property type="protein sequence ID" value="RFU29516.1"/>
    <property type="molecule type" value="Genomic_DNA"/>
</dbReference>
<evidence type="ECO:0000313" key="2">
    <source>
        <dbReference type="Proteomes" id="UP000258309"/>
    </source>
</evidence>
<name>A0A3E2H7Z4_SCYLI</name>
<reference evidence="1 2" key="1">
    <citation type="submission" date="2018-05" db="EMBL/GenBank/DDBJ databases">
        <title>Draft genome sequence of Scytalidium lignicola DSM 105466, a ubiquitous saprotrophic fungus.</title>
        <authorList>
            <person name="Buettner E."/>
            <person name="Gebauer A.M."/>
            <person name="Hofrichter M."/>
            <person name="Liers C."/>
            <person name="Kellner H."/>
        </authorList>
    </citation>
    <scope>NUCLEOTIDE SEQUENCE [LARGE SCALE GENOMIC DNA]</scope>
    <source>
        <strain evidence="1 2">DSM 105466</strain>
    </source>
</reference>
<dbReference type="OMA" id="ARWHILI"/>
<dbReference type="InterPro" id="IPR038883">
    <property type="entry name" value="AN11006-like"/>
</dbReference>
<accession>A0A3E2H7Z4</accession>
<dbReference type="OrthoDB" id="5314997at2759"/>
<gene>
    <name evidence="1" type="ORF">B7463_g6832</name>
</gene>
<sequence>MPPNLLADIPRELRDKIYLYTLAAPSGSDAVPLFPQTFVRPDPRFRRRHFNPTTATATNENNVTISLSLLLTCKQIRKECKDLIWLHNGLWVPRDGKCELQGKFEHYAGLQLFQQIRNIIIRLELLDWDELAWLCQSLHPFIALVNEGNLKSIQLLAKTDRKTPMQDFNYLGNLRRDWECIDGRWYRAAQISGQQARYHKKFVINTGWPRFFQEGKQEWVRDLLVNEMTGMDRLLEELNGMFRGEVYVNGFLCFQNGSRTRKAIRWNPKEGNIEIRPERRLHEENNEENAVGT</sequence>
<dbReference type="PANTHER" id="PTHR42085">
    <property type="entry name" value="F-BOX DOMAIN-CONTAINING PROTEIN"/>
    <property type="match status" value="1"/>
</dbReference>
<dbReference type="Proteomes" id="UP000258309">
    <property type="component" value="Unassembled WGS sequence"/>
</dbReference>
<keyword evidence="2" id="KW-1185">Reference proteome</keyword>
<proteinExistence type="predicted"/>
<feature type="non-terminal residue" evidence="1">
    <location>
        <position position="293"/>
    </location>
</feature>
<dbReference type="PANTHER" id="PTHR42085:SF2">
    <property type="entry name" value="F-BOX DOMAIN-CONTAINING PROTEIN"/>
    <property type="match status" value="1"/>
</dbReference>
<protein>
    <submittedName>
        <fullName evidence="1">Uncharacterized protein</fullName>
    </submittedName>
</protein>
<organism evidence="1 2">
    <name type="scientific">Scytalidium lignicola</name>
    <name type="common">Hyphomycete</name>
    <dbReference type="NCBI Taxonomy" id="5539"/>
    <lineage>
        <taxon>Eukaryota</taxon>
        <taxon>Fungi</taxon>
        <taxon>Dikarya</taxon>
        <taxon>Ascomycota</taxon>
        <taxon>Pezizomycotina</taxon>
        <taxon>Leotiomycetes</taxon>
        <taxon>Leotiomycetes incertae sedis</taxon>
        <taxon>Scytalidium</taxon>
    </lineage>
</organism>
<evidence type="ECO:0000313" key="1">
    <source>
        <dbReference type="EMBL" id="RFU29516.1"/>
    </source>
</evidence>
<dbReference type="AlphaFoldDB" id="A0A3E2H7Z4"/>
<comment type="caution">
    <text evidence="1">The sequence shown here is derived from an EMBL/GenBank/DDBJ whole genome shotgun (WGS) entry which is preliminary data.</text>
</comment>